<dbReference type="EMBL" id="OZ034818">
    <property type="protein sequence ID" value="CAL1387246.1"/>
    <property type="molecule type" value="Genomic_DNA"/>
</dbReference>
<evidence type="ECO:0000313" key="1">
    <source>
        <dbReference type="EMBL" id="CAL1387246.1"/>
    </source>
</evidence>
<dbReference type="AlphaFoldDB" id="A0AAV2EMM2"/>
<organism evidence="1 2">
    <name type="scientific">Linum trigynum</name>
    <dbReference type="NCBI Taxonomy" id="586398"/>
    <lineage>
        <taxon>Eukaryota</taxon>
        <taxon>Viridiplantae</taxon>
        <taxon>Streptophyta</taxon>
        <taxon>Embryophyta</taxon>
        <taxon>Tracheophyta</taxon>
        <taxon>Spermatophyta</taxon>
        <taxon>Magnoliopsida</taxon>
        <taxon>eudicotyledons</taxon>
        <taxon>Gunneridae</taxon>
        <taxon>Pentapetalae</taxon>
        <taxon>rosids</taxon>
        <taxon>fabids</taxon>
        <taxon>Malpighiales</taxon>
        <taxon>Linaceae</taxon>
        <taxon>Linum</taxon>
    </lineage>
</organism>
<gene>
    <name evidence="1" type="ORF">LTRI10_LOCUS28244</name>
</gene>
<reference evidence="1 2" key="1">
    <citation type="submission" date="2024-04" db="EMBL/GenBank/DDBJ databases">
        <authorList>
            <person name="Fracassetti M."/>
        </authorList>
    </citation>
    <scope>NUCLEOTIDE SEQUENCE [LARGE SCALE GENOMIC DNA]</scope>
</reference>
<name>A0AAV2EMM2_9ROSI</name>
<accession>A0AAV2EMM2</accession>
<sequence length="278" mass="30523">MEPSVGFLALALYLLPRNTVVGNYLTHADLDDSLLDAAEVRDAKFGGQKRESGHDGKIEVPNREIVLHQEPQLWLHEIGLATPPHAVQEPHLHVVRAFPGNKPDGVYARAARIVCRFVAGVDRPLQAAVRVSGEQRHLLNVGFAAEAVEEVVFGTLHILEASLVHALDAGGELADAAGGVELFQEAEDGADWDCEEVEEEVDEVFSCLGAQDLVLPLVDDELHSETVVIGCHFCSLRLAGWLPCAYFSLYRRLCFLDGQEIFSYIDVREKRTSHNGPS</sequence>
<dbReference type="Proteomes" id="UP001497516">
    <property type="component" value="Chromosome 5"/>
</dbReference>
<protein>
    <recommendedName>
        <fullName evidence="3">Secreted protein</fullName>
    </recommendedName>
</protein>
<keyword evidence="2" id="KW-1185">Reference proteome</keyword>
<proteinExistence type="predicted"/>
<evidence type="ECO:0008006" key="3">
    <source>
        <dbReference type="Google" id="ProtNLM"/>
    </source>
</evidence>
<evidence type="ECO:0000313" key="2">
    <source>
        <dbReference type="Proteomes" id="UP001497516"/>
    </source>
</evidence>